<reference evidence="1" key="1">
    <citation type="journal article" date="2021" name="IMA Fungus">
        <title>Genomic characterization of three marine fungi, including Emericellopsis atlantica sp. nov. with signatures of a generalist lifestyle and marine biomass degradation.</title>
        <authorList>
            <person name="Hagestad O.C."/>
            <person name="Hou L."/>
            <person name="Andersen J.H."/>
            <person name="Hansen E.H."/>
            <person name="Altermark B."/>
            <person name="Li C."/>
            <person name="Kuhnert E."/>
            <person name="Cox R.J."/>
            <person name="Crous P.W."/>
            <person name="Spatafora J.W."/>
            <person name="Lail K."/>
            <person name="Amirebrahimi M."/>
            <person name="Lipzen A."/>
            <person name="Pangilinan J."/>
            <person name="Andreopoulos W."/>
            <person name="Hayes R.D."/>
            <person name="Ng V."/>
            <person name="Grigoriev I.V."/>
            <person name="Jackson S.A."/>
            <person name="Sutton T.D.S."/>
            <person name="Dobson A.D.W."/>
            <person name="Rama T."/>
        </authorList>
    </citation>
    <scope>NUCLEOTIDE SEQUENCE</scope>
    <source>
        <strain evidence="1">TS7</strain>
    </source>
</reference>
<keyword evidence="2" id="KW-1185">Reference proteome</keyword>
<dbReference type="AlphaFoldDB" id="A0A9P7ZJJ9"/>
<dbReference type="Proteomes" id="UP000887229">
    <property type="component" value="Unassembled WGS sequence"/>
</dbReference>
<name>A0A9P7ZJJ9_9HYPO</name>
<comment type="caution">
    <text evidence="1">The sequence shown here is derived from an EMBL/GenBank/DDBJ whole genome shotgun (WGS) entry which is preliminary data.</text>
</comment>
<dbReference type="SUPFAM" id="SSF51735">
    <property type="entry name" value="NAD(P)-binding Rossmann-fold domains"/>
    <property type="match status" value="1"/>
</dbReference>
<accession>A0A9P7ZJJ9</accession>
<protein>
    <submittedName>
        <fullName evidence="1">Uncharacterized protein</fullName>
    </submittedName>
</protein>
<dbReference type="GeneID" id="70294658"/>
<evidence type="ECO:0000313" key="2">
    <source>
        <dbReference type="Proteomes" id="UP000887229"/>
    </source>
</evidence>
<dbReference type="EMBL" id="MU251259">
    <property type="protein sequence ID" value="KAG9253121.1"/>
    <property type="molecule type" value="Genomic_DNA"/>
</dbReference>
<sequence>MTRWSWSSTADEVVDAFKSKVEGKAVVITGAGSGAIGSAIALSIARGLPAALILPGHDRSDWKRYFIT</sequence>
<dbReference type="RefSeq" id="XP_046117045.1">
    <property type="nucleotide sequence ID" value="XM_046263755.1"/>
</dbReference>
<evidence type="ECO:0000313" key="1">
    <source>
        <dbReference type="EMBL" id="KAG9253121.1"/>
    </source>
</evidence>
<dbReference type="InterPro" id="IPR036291">
    <property type="entry name" value="NAD(P)-bd_dom_sf"/>
</dbReference>
<gene>
    <name evidence="1" type="ORF">F5Z01DRAFT_659191</name>
</gene>
<proteinExistence type="predicted"/>
<organism evidence="1 2">
    <name type="scientific">Emericellopsis atlantica</name>
    <dbReference type="NCBI Taxonomy" id="2614577"/>
    <lineage>
        <taxon>Eukaryota</taxon>
        <taxon>Fungi</taxon>
        <taxon>Dikarya</taxon>
        <taxon>Ascomycota</taxon>
        <taxon>Pezizomycotina</taxon>
        <taxon>Sordariomycetes</taxon>
        <taxon>Hypocreomycetidae</taxon>
        <taxon>Hypocreales</taxon>
        <taxon>Bionectriaceae</taxon>
        <taxon>Emericellopsis</taxon>
    </lineage>
</organism>